<name>A0AAW0APX7_9AGAR</name>
<organism evidence="2 3">
    <name type="scientific">Favolaschia claudopus</name>
    <dbReference type="NCBI Taxonomy" id="2862362"/>
    <lineage>
        <taxon>Eukaryota</taxon>
        <taxon>Fungi</taxon>
        <taxon>Dikarya</taxon>
        <taxon>Basidiomycota</taxon>
        <taxon>Agaricomycotina</taxon>
        <taxon>Agaricomycetes</taxon>
        <taxon>Agaricomycetidae</taxon>
        <taxon>Agaricales</taxon>
        <taxon>Marasmiineae</taxon>
        <taxon>Mycenaceae</taxon>
        <taxon>Favolaschia</taxon>
    </lineage>
</organism>
<proteinExistence type="predicted"/>
<dbReference type="EMBL" id="JAWWNJ010000055">
    <property type="protein sequence ID" value="KAK7015028.1"/>
    <property type="molecule type" value="Genomic_DNA"/>
</dbReference>
<keyword evidence="3" id="KW-1185">Reference proteome</keyword>
<reference evidence="2 3" key="1">
    <citation type="journal article" date="2024" name="J Genomics">
        <title>Draft genome sequencing and assembly of Favolaschia claudopus CIRM-BRFM 2984 isolated from oak limbs.</title>
        <authorList>
            <person name="Navarro D."/>
            <person name="Drula E."/>
            <person name="Chaduli D."/>
            <person name="Cazenave R."/>
            <person name="Ahrendt S."/>
            <person name="Wang J."/>
            <person name="Lipzen A."/>
            <person name="Daum C."/>
            <person name="Barry K."/>
            <person name="Grigoriev I.V."/>
            <person name="Favel A."/>
            <person name="Rosso M.N."/>
            <person name="Martin F."/>
        </authorList>
    </citation>
    <scope>NUCLEOTIDE SEQUENCE [LARGE SCALE GENOMIC DNA]</scope>
    <source>
        <strain evidence="2 3">CIRM-BRFM 2984</strain>
    </source>
</reference>
<dbReference type="Proteomes" id="UP001362999">
    <property type="component" value="Unassembled WGS sequence"/>
</dbReference>
<dbReference type="AlphaFoldDB" id="A0AAW0APX7"/>
<accession>A0AAW0APX7</accession>
<protein>
    <submittedName>
        <fullName evidence="2">Uncharacterized protein</fullName>
    </submittedName>
</protein>
<evidence type="ECO:0000313" key="2">
    <source>
        <dbReference type="EMBL" id="KAK7015028.1"/>
    </source>
</evidence>
<sequence length="261" mass="29456">MPIRHLNRVRVAQTIPLHSQQLVLNALSLRRSASHSDKRTQSRIIRNFLVKKERLMHSRADIIAHLSTLRHHQDSNKSTRPSNLLPVVPSSPCVPLHTRRSATLQAQLSFAVLPDPLIPPSQFPSPFTPANQVLHTPLHPPSEPHKGTPNKRRSSRIWQWSPILPSPSFNESCLPLGSPGTPVDITRRFSLLPPPSTKQVPRRLSYSKVYHGSPWMPDMSHNQALASPVMIRSSFWPASSPVATPRYQLDDLQFSPFRVVF</sequence>
<comment type="caution">
    <text evidence="2">The sequence shown here is derived from an EMBL/GenBank/DDBJ whole genome shotgun (WGS) entry which is preliminary data.</text>
</comment>
<gene>
    <name evidence="2" type="ORF">R3P38DRAFT_2999039</name>
</gene>
<evidence type="ECO:0000313" key="3">
    <source>
        <dbReference type="Proteomes" id="UP001362999"/>
    </source>
</evidence>
<evidence type="ECO:0000256" key="1">
    <source>
        <dbReference type="SAM" id="MobiDB-lite"/>
    </source>
</evidence>
<feature type="region of interest" description="Disordered" evidence="1">
    <location>
        <begin position="133"/>
        <end position="154"/>
    </location>
</feature>